<dbReference type="EMBL" id="CP110424">
    <property type="protein sequence ID" value="WAQ83625.1"/>
    <property type="molecule type" value="Genomic_DNA"/>
</dbReference>
<feature type="compositionally biased region" description="Polar residues" evidence="1">
    <location>
        <begin position="40"/>
        <end position="53"/>
    </location>
</feature>
<accession>A0ABY7CFU4</accession>
<feature type="region of interest" description="Disordered" evidence="1">
    <location>
        <begin position="250"/>
        <end position="278"/>
    </location>
</feature>
<dbReference type="GeneID" id="77809538"/>
<feature type="compositionally biased region" description="Polar residues" evidence="1">
    <location>
        <begin position="15"/>
        <end position="24"/>
    </location>
</feature>
<feature type="compositionally biased region" description="Polar residues" evidence="1">
    <location>
        <begin position="98"/>
        <end position="113"/>
    </location>
</feature>
<evidence type="ECO:0000256" key="1">
    <source>
        <dbReference type="SAM" id="MobiDB-lite"/>
    </source>
</evidence>
<feature type="region of interest" description="Disordered" evidence="1">
    <location>
        <begin position="86"/>
        <end position="129"/>
    </location>
</feature>
<feature type="compositionally biased region" description="Acidic residues" evidence="1">
    <location>
        <begin position="447"/>
        <end position="457"/>
    </location>
</feature>
<feature type="region of interest" description="Disordered" evidence="1">
    <location>
        <begin position="1"/>
        <end position="62"/>
    </location>
</feature>
<evidence type="ECO:0000313" key="3">
    <source>
        <dbReference type="Proteomes" id="UP001164743"/>
    </source>
</evidence>
<name>A0ABY7CFU4_9BASI</name>
<evidence type="ECO:0000313" key="2">
    <source>
        <dbReference type="EMBL" id="WAQ83625.1"/>
    </source>
</evidence>
<feature type="region of interest" description="Disordered" evidence="1">
    <location>
        <begin position="427"/>
        <end position="457"/>
    </location>
</feature>
<feature type="compositionally biased region" description="Low complexity" evidence="1">
    <location>
        <begin position="428"/>
        <end position="438"/>
    </location>
</feature>
<organism evidence="2 3">
    <name type="scientific">Puccinia triticina</name>
    <dbReference type="NCBI Taxonomy" id="208348"/>
    <lineage>
        <taxon>Eukaryota</taxon>
        <taxon>Fungi</taxon>
        <taxon>Dikarya</taxon>
        <taxon>Basidiomycota</taxon>
        <taxon>Pucciniomycotina</taxon>
        <taxon>Pucciniomycetes</taxon>
        <taxon>Pucciniales</taxon>
        <taxon>Pucciniaceae</taxon>
        <taxon>Puccinia</taxon>
    </lineage>
</organism>
<keyword evidence="3" id="KW-1185">Reference proteome</keyword>
<protein>
    <submittedName>
        <fullName evidence="2">Uncharacterized protein</fullName>
    </submittedName>
</protein>
<proteinExistence type="predicted"/>
<dbReference type="RefSeq" id="XP_053019180.1">
    <property type="nucleotide sequence ID" value="XM_053168654.1"/>
</dbReference>
<sequence>MSNARLIESGLRNPYMSSNFNTNPYAGPPHASRNHDLPSIRSQPRDNSGSKLNKNFDRDAARYQPLPRISDSFSFTAPHPQFLPAPNESFDSVRWSPTPHQSILTGPNSSSETPAAPYRPFSRASHSSSYIASPHPRYLPAPNMTIDSFRQAPEPYQASLPSFPGPNDSPDSFSNPLCTQIRFHASPPPCEWSNQIRSTPAPSQAFSPAATLFTDSTDSIGRTPAPVQQISHVSSPLPDPTKLIRITRTSAQRDLASRESSPAAAPPVKRPRRKPAGPSSFKCAITFAIYCPEKKPKKKEPVWVCFRQPRSGCLVHFNPAEISWSTFQTIVKDAASVKYKHMGHKIEEGTNSTPWTINWSAYILRDDEWPKSSPTDMHEEAAFSAWMEYIVASGRNQGGIQIMMENPQEEATRARKEDLLTKNVLKAQSRLSTTSQSQRRGHRLDSDVDEENSSSDEYEDLEIYANQIYEKYAIIQHYDPLLPSYPHPADPERYIILSSANVDVWAKALAKRTPGLLIDILRIDTMDDNVDCSPGPVLCPETVPEEVLVRPPRVAPVHIDYRLFVQVRGPPVALGQWQGNHQWRKITPDSDEDPTWMIDMQVVTWKYFQSKVIKQIVDGRAFLDDYFRAANETSKLSWYGKIANHTKYGSQTGLKIEGNLAFLDFSTQAYDAHPSQVEICVMMAEPLHALHVERILIKELAPVPPEGTVAKPSKRKTKYSLPSIPSKRSFHRDGCHDGKTAKDDEIQVWDPLTGLYGPVKLLADGIPSSLVDMELYLKLEHLPNSNEVTRARLKLNGIEHWSFFQTSTEGKLLKMGFPLGTSRLLCDGVANVHKHLMDTPAATSEHWEDITKAPASTSKKGLSESLDRLDDIDTYLRLARLQNNDLTRARLTMHGIVHWSFFCKTTETELTNLGFPLGTSRQLVDAREHMQLTMAIRASPNKVSK</sequence>
<gene>
    <name evidence="2" type="ORF">PtA15_4A73</name>
</gene>
<dbReference type="Proteomes" id="UP001164743">
    <property type="component" value="Chromosome 4A"/>
</dbReference>
<reference evidence="2" key="1">
    <citation type="submission" date="2022-10" db="EMBL/GenBank/DDBJ databases">
        <title>Puccinia triticina Genome sequencing and assembly.</title>
        <authorList>
            <person name="Li C."/>
        </authorList>
    </citation>
    <scope>NUCLEOTIDE SEQUENCE</scope>
    <source>
        <strain evidence="2">Pt15</strain>
    </source>
</reference>